<dbReference type="RefSeq" id="WP_390217541.1">
    <property type="nucleotide sequence ID" value="NZ_JBHSZV010000049.1"/>
</dbReference>
<dbReference type="EMBL" id="JBHSZV010000049">
    <property type="protein sequence ID" value="MFC7063599.1"/>
    <property type="molecule type" value="Genomic_DNA"/>
</dbReference>
<evidence type="ECO:0000259" key="1">
    <source>
        <dbReference type="Pfam" id="PF08401"/>
    </source>
</evidence>
<dbReference type="Proteomes" id="UP001596410">
    <property type="component" value="Unassembled WGS sequence"/>
</dbReference>
<feature type="domain" description="N-terminal" evidence="1">
    <location>
        <begin position="3"/>
        <end position="32"/>
    </location>
</feature>
<reference evidence="3" key="1">
    <citation type="journal article" date="2019" name="Int. J. Syst. Evol. Microbiol.">
        <title>The Global Catalogue of Microorganisms (GCM) 10K type strain sequencing project: providing services to taxonomists for standard genome sequencing and annotation.</title>
        <authorList>
            <consortium name="The Broad Institute Genomics Platform"/>
            <consortium name="The Broad Institute Genome Sequencing Center for Infectious Disease"/>
            <person name="Wu L."/>
            <person name="Ma J."/>
        </authorList>
    </citation>
    <scope>NUCLEOTIDE SEQUENCE [LARGE SCALE GENOMIC DNA]</scope>
    <source>
        <strain evidence="3">CGMCC 4.1621</strain>
    </source>
</reference>
<gene>
    <name evidence="2" type="ORF">ACFQIC_17455</name>
</gene>
<dbReference type="InterPro" id="IPR013610">
    <property type="entry name" value="ArdC_N"/>
</dbReference>
<protein>
    <submittedName>
        <fullName evidence="2">ArdC-like ssDNA-binding domain-containing protein</fullName>
    </submittedName>
</protein>
<accession>A0ABW2EML0</accession>
<organism evidence="2 3">
    <name type="scientific">Halobacillus seohaensis</name>
    <dbReference type="NCBI Taxonomy" id="447421"/>
    <lineage>
        <taxon>Bacteria</taxon>
        <taxon>Bacillati</taxon>
        <taxon>Bacillota</taxon>
        <taxon>Bacilli</taxon>
        <taxon>Bacillales</taxon>
        <taxon>Bacillaceae</taxon>
        <taxon>Halobacillus</taxon>
    </lineage>
</organism>
<proteinExistence type="predicted"/>
<evidence type="ECO:0000313" key="2">
    <source>
        <dbReference type="EMBL" id="MFC7063599.1"/>
    </source>
</evidence>
<sequence>MSKKNYEMITNQIIEKLEKGTVPWKKPFKNGVSVNWKTQKRTEVSIPCCYGGEYATFKQIKEAGGKVKKGEKSHIVVFWKMIEVEDQETDQEKKIPLLRYFRVFEVCSQVEGIEPK</sequence>
<feature type="domain" description="N-terminal" evidence="1">
    <location>
        <begin position="54"/>
        <end position="104"/>
    </location>
</feature>
<dbReference type="Pfam" id="PF08401">
    <property type="entry name" value="ArdcN"/>
    <property type="match status" value="2"/>
</dbReference>
<comment type="caution">
    <text evidence="2">The sequence shown here is derived from an EMBL/GenBank/DDBJ whole genome shotgun (WGS) entry which is preliminary data.</text>
</comment>
<evidence type="ECO:0000313" key="3">
    <source>
        <dbReference type="Proteomes" id="UP001596410"/>
    </source>
</evidence>
<keyword evidence="3" id="KW-1185">Reference proteome</keyword>
<name>A0ABW2EML0_9BACI</name>